<accession>A0A261Y8B1</accession>
<evidence type="ECO:0000256" key="8">
    <source>
        <dbReference type="ARBA" id="ARBA00023186"/>
    </source>
</evidence>
<protein>
    <recommendedName>
        <fullName evidence="11">J domain-containing protein</fullName>
    </recommendedName>
</protein>
<dbReference type="SMART" id="SM00973">
    <property type="entry name" value="Sec63"/>
    <property type="match status" value="1"/>
</dbReference>
<reference evidence="12 13" key="1">
    <citation type="journal article" date="2017" name="Mycologia">
        <title>Bifiguratus adelaidae, gen. et sp. nov., a new member of Mucoromycotina in endophytic and soil-dwelling habitats.</title>
        <authorList>
            <person name="Torres-Cruz T.J."/>
            <person name="Billingsley Tobias T.L."/>
            <person name="Almatruk M."/>
            <person name="Hesse C."/>
            <person name="Kuske C.R."/>
            <person name="Desiro A."/>
            <person name="Benucci G.M."/>
            <person name="Bonito G."/>
            <person name="Stajich J.E."/>
            <person name="Dunlap C."/>
            <person name="Arnold A.E."/>
            <person name="Porras-Alfaro A."/>
        </authorList>
    </citation>
    <scope>NUCLEOTIDE SEQUENCE [LARGE SCALE GENOMIC DNA]</scope>
    <source>
        <strain evidence="12 13">AZ0501</strain>
    </source>
</reference>
<dbReference type="CDD" id="cd06257">
    <property type="entry name" value="DnaJ"/>
    <property type="match status" value="1"/>
</dbReference>
<dbReference type="PROSITE" id="PS50076">
    <property type="entry name" value="DNAJ_2"/>
    <property type="match status" value="1"/>
</dbReference>
<keyword evidence="7 10" id="KW-0472">Membrane</keyword>
<dbReference type="InterPro" id="IPR001623">
    <property type="entry name" value="DnaJ_domain"/>
</dbReference>
<dbReference type="Pfam" id="PF02889">
    <property type="entry name" value="Sec63"/>
    <property type="match status" value="1"/>
</dbReference>
<evidence type="ECO:0000256" key="3">
    <source>
        <dbReference type="ARBA" id="ARBA00022692"/>
    </source>
</evidence>
<evidence type="ECO:0000256" key="5">
    <source>
        <dbReference type="ARBA" id="ARBA00022927"/>
    </source>
</evidence>
<keyword evidence="2" id="KW-0813">Transport</keyword>
<evidence type="ECO:0000256" key="6">
    <source>
        <dbReference type="ARBA" id="ARBA00022989"/>
    </source>
</evidence>
<evidence type="ECO:0000256" key="4">
    <source>
        <dbReference type="ARBA" id="ARBA00022824"/>
    </source>
</evidence>
<keyword evidence="8" id="KW-0143">Chaperone</keyword>
<dbReference type="GO" id="GO:0031207">
    <property type="term" value="C:Sec62/Sec63 complex"/>
    <property type="evidence" value="ECO:0007669"/>
    <property type="project" value="TreeGrafter"/>
</dbReference>
<evidence type="ECO:0000313" key="13">
    <source>
        <dbReference type="Proteomes" id="UP000242875"/>
    </source>
</evidence>
<dbReference type="PANTHER" id="PTHR24075">
    <property type="entry name" value="SEC63 DOMAIN-CONTAINING"/>
    <property type="match status" value="1"/>
</dbReference>
<dbReference type="SUPFAM" id="SSF46565">
    <property type="entry name" value="Chaperone J-domain"/>
    <property type="match status" value="1"/>
</dbReference>
<keyword evidence="5" id="KW-0653">Protein transport</keyword>
<dbReference type="GO" id="GO:0006614">
    <property type="term" value="P:SRP-dependent cotranslational protein targeting to membrane"/>
    <property type="evidence" value="ECO:0007669"/>
    <property type="project" value="TreeGrafter"/>
</dbReference>
<feature type="transmembrane region" description="Helical" evidence="10">
    <location>
        <begin position="12"/>
        <end position="33"/>
    </location>
</feature>
<dbReference type="InterPro" id="IPR014756">
    <property type="entry name" value="Ig_E-set"/>
</dbReference>
<dbReference type="AlphaFoldDB" id="A0A261Y8B1"/>
<dbReference type="SUPFAM" id="SSF158702">
    <property type="entry name" value="Sec63 N-terminal domain-like"/>
    <property type="match status" value="1"/>
</dbReference>
<dbReference type="SUPFAM" id="SSF81296">
    <property type="entry name" value="E set domains"/>
    <property type="match status" value="1"/>
</dbReference>
<evidence type="ECO:0000256" key="10">
    <source>
        <dbReference type="SAM" id="Phobius"/>
    </source>
</evidence>
<comment type="caution">
    <text evidence="12">The sequence shown here is derived from an EMBL/GenBank/DDBJ whole genome shotgun (WGS) entry which is preliminary data.</text>
</comment>
<evidence type="ECO:0000256" key="7">
    <source>
        <dbReference type="ARBA" id="ARBA00023136"/>
    </source>
</evidence>
<evidence type="ECO:0000256" key="1">
    <source>
        <dbReference type="ARBA" id="ARBA00004477"/>
    </source>
</evidence>
<dbReference type="GO" id="GO:0006620">
    <property type="term" value="P:post-translational protein targeting to endoplasmic reticulum membrane"/>
    <property type="evidence" value="ECO:0007669"/>
    <property type="project" value="TreeGrafter"/>
</dbReference>
<dbReference type="PANTHER" id="PTHR24075:SF0">
    <property type="entry name" value="TRANSLOCATION PROTEIN SEC63 HOMOLOG"/>
    <property type="match status" value="1"/>
</dbReference>
<feature type="transmembrane region" description="Helical" evidence="10">
    <location>
        <begin position="77"/>
        <end position="98"/>
    </location>
</feature>
<evidence type="ECO:0000259" key="11">
    <source>
        <dbReference type="PROSITE" id="PS50076"/>
    </source>
</evidence>
<feature type="domain" description="J" evidence="11">
    <location>
        <begin position="108"/>
        <end position="175"/>
    </location>
</feature>
<feature type="compositionally biased region" description="Acidic residues" evidence="9">
    <location>
        <begin position="601"/>
        <end position="615"/>
    </location>
</feature>
<dbReference type="OrthoDB" id="1734229at2759"/>
<gene>
    <name evidence="12" type="ORF">BZG36_00066</name>
</gene>
<keyword evidence="3 10" id="KW-0812">Transmembrane</keyword>
<dbReference type="PRINTS" id="PR00625">
    <property type="entry name" value="JDOMAIN"/>
</dbReference>
<dbReference type="Pfam" id="PF00226">
    <property type="entry name" value="DnaJ"/>
    <property type="match status" value="1"/>
</dbReference>
<proteinExistence type="predicted"/>
<dbReference type="Gene3D" id="1.10.287.110">
    <property type="entry name" value="DnaJ domain"/>
    <property type="match status" value="1"/>
</dbReference>
<dbReference type="GO" id="GO:0008320">
    <property type="term" value="F:protein transmembrane transporter activity"/>
    <property type="evidence" value="ECO:0007669"/>
    <property type="project" value="TreeGrafter"/>
</dbReference>
<organism evidence="12 13">
    <name type="scientific">Bifiguratus adelaidae</name>
    <dbReference type="NCBI Taxonomy" id="1938954"/>
    <lineage>
        <taxon>Eukaryota</taxon>
        <taxon>Fungi</taxon>
        <taxon>Fungi incertae sedis</taxon>
        <taxon>Mucoromycota</taxon>
        <taxon>Mucoromycotina</taxon>
        <taxon>Endogonomycetes</taxon>
        <taxon>Endogonales</taxon>
        <taxon>Endogonales incertae sedis</taxon>
        <taxon>Bifiguratus</taxon>
    </lineage>
</organism>
<feature type="transmembrane region" description="Helical" evidence="10">
    <location>
        <begin position="200"/>
        <end position="219"/>
    </location>
</feature>
<keyword evidence="6 10" id="KW-1133">Transmembrane helix</keyword>
<dbReference type="InterPro" id="IPR004179">
    <property type="entry name" value="Sec63-dom"/>
</dbReference>
<keyword evidence="4" id="KW-0256">Endoplasmic reticulum</keyword>
<dbReference type="Gene3D" id="1.10.150.20">
    <property type="entry name" value="5' to 3' exonuclease, C-terminal subdomain"/>
    <property type="match status" value="1"/>
</dbReference>
<dbReference type="Gene3D" id="2.60.40.150">
    <property type="entry name" value="C2 domain"/>
    <property type="match status" value="1"/>
</dbReference>
<feature type="region of interest" description="Disordered" evidence="9">
    <location>
        <begin position="601"/>
        <end position="653"/>
    </location>
</feature>
<evidence type="ECO:0000256" key="9">
    <source>
        <dbReference type="SAM" id="MobiDB-lite"/>
    </source>
</evidence>
<evidence type="ECO:0000313" key="12">
    <source>
        <dbReference type="EMBL" id="OZJ06833.1"/>
    </source>
</evidence>
<name>A0A261Y8B1_9FUNG</name>
<dbReference type="InterPro" id="IPR036869">
    <property type="entry name" value="J_dom_sf"/>
</dbReference>
<dbReference type="GO" id="GO:0003723">
    <property type="term" value="F:RNA binding"/>
    <property type="evidence" value="ECO:0007669"/>
    <property type="project" value="TreeGrafter"/>
</dbReference>
<comment type="subcellular location">
    <subcellularLocation>
        <location evidence="1">Endoplasmic reticulum membrane</location>
        <topology evidence="1">Multi-pass membrane protein</topology>
    </subcellularLocation>
</comment>
<dbReference type="Gene3D" id="1.10.3380.10">
    <property type="entry name" value="Sec63 N-terminal domain-like domain"/>
    <property type="match status" value="1"/>
</dbReference>
<evidence type="ECO:0000256" key="2">
    <source>
        <dbReference type="ARBA" id="ARBA00022448"/>
    </source>
</evidence>
<keyword evidence="13" id="KW-1185">Reference proteome</keyword>
<dbReference type="SMART" id="SM00271">
    <property type="entry name" value="DnaJ"/>
    <property type="match status" value="1"/>
</dbReference>
<sequence>MAQYTYDESGVTFYYFLIAFLSLILVPATYNLLAGIGGQGQGQKTQKKQYRVYDADKNKARQRNALKERGFNRKVGWIKLLAVGAGWAIVGLLSYQVANTVVDFKVWDPYEILGVSEGISVKDIKKHYKKLSLKYHPDKAPKDQKEEFEKQFVEISKAYKVLTDDTVRKNYEEFGHPDGKQAFSMGIALPKWVVESHNNVWVLGFYALVFGIGLPYYIAKWWYRQKRYTKDKILNPTIATFFKELRDTSDTSKIVEILSASHEFKDELPVRPSDNRHIDQLNNKVQKELDTRYGHKLERSKRFPAFYAFKARTLLYTHMLRLPVTDESLADDQAFIVAKSIHLLNGMISIALARQWLETSVRVMKLSQNLVQATYFEDSPLLQLPFITKDHVQELVAKSNGSLTCVSDFVQFPEETRISVLKSSLGEDKMLDVLDVARDYSPPDVVKAVFRVAGDKIVTPGSIVTFMIKLRSPNDQKHVDEDDEDDEVIDDVDLLLQGKKKPNADPKEIAETLIHAPYYPLDKKPYWWIFLGDPRNGRIIVPPIKVTNLDPNQPIKIQFPGPPQPGTYNFAMYIISDSVVGTDIFMPLKMVVEDLSALPEEEEVDDTISEPDEDSIAGQMKLMREQGISGALSGGTSEPPAVNNDSDSDSDSD</sequence>
<dbReference type="FunFam" id="1.10.287.110:FF:000039">
    <property type="entry name" value="Protein translocation complex component (Npl1)"/>
    <property type="match status" value="1"/>
</dbReference>
<dbReference type="Proteomes" id="UP000242875">
    <property type="component" value="Unassembled WGS sequence"/>
</dbReference>
<dbReference type="InterPro" id="IPR035892">
    <property type="entry name" value="C2_domain_sf"/>
</dbReference>
<dbReference type="EMBL" id="MVBO01000001">
    <property type="protein sequence ID" value="OZJ06833.1"/>
    <property type="molecule type" value="Genomic_DNA"/>
</dbReference>